<evidence type="ECO:0000259" key="1">
    <source>
        <dbReference type="PROSITE" id="PS50013"/>
    </source>
</evidence>
<feature type="domain" description="Chromo" evidence="1">
    <location>
        <begin position="202"/>
        <end position="260"/>
    </location>
</feature>
<dbReference type="InterPro" id="IPR000953">
    <property type="entry name" value="Chromo/chromo_shadow_dom"/>
</dbReference>
<dbReference type="EMBL" id="ANIX01000814">
    <property type="protein sequence ID" value="ETP23246.1"/>
    <property type="molecule type" value="Genomic_DNA"/>
</dbReference>
<dbReference type="InterPro" id="IPR050951">
    <property type="entry name" value="Retrovirus_Pol_polyprotein"/>
</dbReference>
<evidence type="ECO:0000313" key="2">
    <source>
        <dbReference type="EMBL" id="ETP23246.1"/>
    </source>
</evidence>
<dbReference type="OrthoDB" id="101303at2759"/>
<dbReference type="Gene3D" id="2.40.50.40">
    <property type="match status" value="1"/>
</dbReference>
<sequence length="260" mass="30916">MVQTLTRALRAFVADVDQKDWNEYAERLAFALNTAQDRVRGDMSFYLVHGWDPRSTLEAAITLGSARRRDREPGRWRYHIQRHYQQAREPVNERLREAIQEKADRHNEATRPHKIEVGPQVWLYLDRVKERYAHKLAHMWHGPFRVSEVVDLHAVRFEIAWSGYHVLPVVHVSKLKPVRRFPDCRMTIPEVSWGAELDEDEYKVERIADMRTARRTRYGRRLREFLIHWKGYEDPTWGDKADLNCGALLHDSLRDQINRS</sequence>
<organism evidence="2 3">
    <name type="scientific">Phytophthora nicotianae CJ01A1</name>
    <dbReference type="NCBI Taxonomy" id="1317063"/>
    <lineage>
        <taxon>Eukaryota</taxon>
        <taxon>Sar</taxon>
        <taxon>Stramenopiles</taxon>
        <taxon>Oomycota</taxon>
        <taxon>Peronosporomycetes</taxon>
        <taxon>Peronosporales</taxon>
        <taxon>Peronosporaceae</taxon>
        <taxon>Phytophthora</taxon>
    </lineage>
</organism>
<name>W2XKT1_PHYNI</name>
<gene>
    <name evidence="2" type="ORF">F441_03587</name>
</gene>
<dbReference type="Proteomes" id="UP000018958">
    <property type="component" value="Unassembled WGS sequence"/>
</dbReference>
<dbReference type="AlphaFoldDB" id="W2XKT1"/>
<dbReference type="PROSITE" id="PS50013">
    <property type="entry name" value="CHROMO_2"/>
    <property type="match status" value="1"/>
</dbReference>
<dbReference type="PANTHER" id="PTHR37984:SF5">
    <property type="entry name" value="PROTEIN NYNRIN-LIKE"/>
    <property type="match status" value="1"/>
</dbReference>
<proteinExistence type="predicted"/>
<evidence type="ECO:0000313" key="3">
    <source>
        <dbReference type="Proteomes" id="UP000018958"/>
    </source>
</evidence>
<reference evidence="2 3" key="1">
    <citation type="submission" date="2013-11" db="EMBL/GenBank/DDBJ databases">
        <title>The Genome Sequence of Phytophthora parasitica CJ01A1.</title>
        <authorList>
            <consortium name="The Broad Institute Genomics Platform"/>
            <person name="Russ C."/>
            <person name="Tyler B."/>
            <person name="Panabieres F."/>
            <person name="Shan W."/>
            <person name="Tripathy S."/>
            <person name="Grunwald N."/>
            <person name="Machado M."/>
            <person name="Johnson C.S."/>
            <person name="Walker B."/>
            <person name="Young S.K."/>
            <person name="Zeng Q."/>
            <person name="Gargeya S."/>
            <person name="Fitzgerald M."/>
            <person name="Haas B."/>
            <person name="Abouelleil A."/>
            <person name="Allen A.W."/>
            <person name="Alvarado L."/>
            <person name="Arachchi H.M."/>
            <person name="Berlin A.M."/>
            <person name="Chapman S.B."/>
            <person name="Gainer-Dewar J."/>
            <person name="Goldberg J."/>
            <person name="Griggs A."/>
            <person name="Gujja S."/>
            <person name="Hansen M."/>
            <person name="Howarth C."/>
            <person name="Imamovic A."/>
            <person name="Ireland A."/>
            <person name="Larimer J."/>
            <person name="McCowan C."/>
            <person name="Murphy C."/>
            <person name="Pearson M."/>
            <person name="Poon T.W."/>
            <person name="Priest M."/>
            <person name="Roberts A."/>
            <person name="Saif S."/>
            <person name="Shea T."/>
            <person name="Sisk P."/>
            <person name="Sykes S."/>
            <person name="Wortman J."/>
            <person name="Nusbaum C."/>
            <person name="Birren B."/>
        </authorList>
    </citation>
    <scope>NUCLEOTIDE SEQUENCE [LARGE SCALE GENOMIC DNA]</scope>
    <source>
        <strain evidence="2 3">CJ01A1</strain>
    </source>
</reference>
<dbReference type="CDD" id="cd00024">
    <property type="entry name" value="CD_CSD"/>
    <property type="match status" value="1"/>
</dbReference>
<dbReference type="SMART" id="SM00298">
    <property type="entry name" value="CHROMO"/>
    <property type="match status" value="1"/>
</dbReference>
<dbReference type="PANTHER" id="PTHR37984">
    <property type="entry name" value="PROTEIN CBG26694"/>
    <property type="match status" value="1"/>
</dbReference>
<dbReference type="SUPFAM" id="SSF54160">
    <property type="entry name" value="Chromo domain-like"/>
    <property type="match status" value="1"/>
</dbReference>
<dbReference type="InterPro" id="IPR016197">
    <property type="entry name" value="Chromo-like_dom_sf"/>
</dbReference>
<comment type="caution">
    <text evidence="2">The sequence shown here is derived from an EMBL/GenBank/DDBJ whole genome shotgun (WGS) entry which is preliminary data.</text>
</comment>
<protein>
    <recommendedName>
        <fullName evidence="1">Chromo domain-containing protein</fullName>
    </recommendedName>
</protein>
<accession>W2XKT1</accession>